<sequence>MAIPVLGGGGVAGRGLYSAGAEDWEKIAETGPGTLPIGQNSPQKCKYDLYAEGVG</sequence>
<dbReference type="InterPro" id="IPR046452">
    <property type="entry name" value="HgmA_N"/>
</dbReference>
<dbReference type="EMBL" id="MLYV02001008">
    <property type="protein sequence ID" value="PSR74243.1"/>
    <property type="molecule type" value="Genomic_DNA"/>
</dbReference>
<proteinExistence type="predicted"/>
<accession>A0A2R6NP69</accession>
<organism evidence="2 3">
    <name type="scientific">Hermanssonia centrifuga</name>
    <dbReference type="NCBI Taxonomy" id="98765"/>
    <lineage>
        <taxon>Eukaryota</taxon>
        <taxon>Fungi</taxon>
        <taxon>Dikarya</taxon>
        <taxon>Basidiomycota</taxon>
        <taxon>Agaricomycotina</taxon>
        <taxon>Agaricomycetes</taxon>
        <taxon>Polyporales</taxon>
        <taxon>Meruliaceae</taxon>
        <taxon>Hermanssonia</taxon>
    </lineage>
</organism>
<name>A0A2R6NP69_9APHY</name>
<gene>
    <name evidence="2" type="ORF">PHLCEN_2v9987</name>
</gene>
<dbReference type="Pfam" id="PF20510">
    <property type="entry name" value="HgmA_N"/>
    <property type="match status" value="1"/>
</dbReference>
<evidence type="ECO:0000259" key="1">
    <source>
        <dbReference type="Pfam" id="PF20510"/>
    </source>
</evidence>
<dbReference type="AlphaFoldDB" id="A0A2R6NP69"/>
<comment type="caution">
    <text evidence="2">The sequence shown here is derived from an EMBL/GenBank/DDBJ whole genome shotgun (WGS) entry which is preliminary data.</text>
</comment>
<evidence type="ECO:0000313" key="2">
    <source>
        <dbReference type="EMBL" id="PSR74243.1"/>
    </source>
</evidence>
<dbReference type="Proteomes" id="UP000186601">
    <property type="component" value="Unassembled WGS sequence"/>
</dbReference>
<reference evidence="2 3" key="1">
    <citation type="submission" date="2018-02" db="EMBL/GenBank/DDBJ databases">
        <title>Genome sequence of the basidiomycete white-rot fungus Phlebia centrifuga.</title>
        <authorList>
            <person name="Granchi Z."/>
            <person name="Peng M."/>
            <person name="de Vries R.P."/>
            <person name="Hilden K."/>
            <person name="Makela M.R."/>
            <person name="Grigoriev I."/>
            <person name="Riley R."/>
        </authorList>
    </citation>
    <scope>NUCLEOTIDE SEQUENCE [LARGE SCALE GENOMIC DNA]</scope>
    <source>
        <strain evidence="2 3">FBCC195</strain>
    </source>
</reference>
<dbReference type="OrthoDB" id="1689029at2759"/>
<keyword evidence="3" id="KW-1185">Reference proteome</keyword>
<evidence type="ECO:0000313" key="3">
    <source>
        <dbReference type="Proteomes" id="UP000186601"/>
    </source>
</evidence>
<feature type="domain" description="Homogentisate 1,2-dioxygenase N-terminal" evidence="1">
    <location>
        <begin position="27"/>
        <end position="53"/>
    </location>
</feature>
<protein>
    <recommendedName>
        <fullName evidence="1">Homogentisate 1,2-dioxygenase N-terminal domain-containing protein</fullName>
    </recommendedName>
</protein>